<comment type="caution">
    <text evidence="1">The sequence shown here is derived from an EMBL/GenBank/DDBJ whole genome shotgun (WGS) entry which is preliminary data.</text>
</comment>
<proteinExistence type="predicted"/>
<reference evidence="1" key="1">
    <citation type="submission" date="2019-10" db="EMBL/GenBank/DDBJ databases">
        <title>Draft genome sequece of Microseira wollei NIES-4236.</title>
        <authorList>
            <person name="Yamaguchi H."/>
            <person name="Suzuki S."/>
            <person name="Kawachi M."/>
        </authorList>
    </citation>
    <scope>NUCLEOTIDE SEQUENCE</scope>
    <source>
        <strain evidence="1">NIES-4236</strain>
    </source>
</reference>
<keyword evidence="2" id="KW-1185">Reference proteome</keyword>
<gene>
    <name evidence="1" type="ORF">MiSe_29600</name>
</gene>
<name>A0AAV3XA46_9CYAN</name>
<dbReference type="AlphaFoldDB" id="A0AAV3XA46"/>
<organism evidence="1 2">
    <name type="scientific">Microseira wollei NIES-4236</name>
    <dbReference type="NCBI Taxonomy" id="2530354"/>
    <lineage>
        <taxon>Bacteria</taxon>
        <taxon>Bacillati</taxon>
        <taxon>Cyanobacteriota</taxon>
        <taxon>Cyanophyceae</taxon>
        <taxon>Oscillatoriophycideae</taxon>
        <taxon>Aerosakkonematales</taxon>
        <taxon>Aerosakkonemataceae</taxon>
        <taxon>Microseira</taxon>
    </lineage>
</organism>
<accession>A0AAV3XA46</accession>
<dbReference type="RefSeq" id="WP_226581013.1">
    <property type="nucleotide sequence ID" value="NZ_BLAY01000041.1"/>
</dbReference>
<sequence>MNIKINKEAELRIQQFSDLKRRYRAEKHECSSPSSLLYLILRKAVIGVEITDLEFNWLLEHELFETIEIIEHDQQYRSKEISNLENELSQLKYKYKVTEIKNELDISSPLYQHINRITSKYKNVALTLKDKLNYSSILYPILTKLDSENNLNDTELEWLKQNGFANIAALAQDMGRFALLKTKYKATEYQDSSPDSRLYQILKQLEAEERLSNSDIKWLKQNQLLSTLDIFQQQEKVREARFAQLKEKYQATKYLEPSVSSPLYLILQRLDANCQLTNSQIEWLKQHELTETITIADELEQKRVFASLKIKYKATQSEDLSLSSHLYKVLKRLETDICLPESDLNFLRKRKLTETINIALDKYAANMKFKIESGEQLSEADINASC</sequence>
<dbReference type="EMBL" id="BLAY01000041">
    <property type="protein sequence ID" value="GET38206.1"/>
    <property type="molecule type" value="Genomic_DNA"/>
</dbReference>
<protein>
    <submittedName>
        <fullName evidence="1">Uncharacterized protein</fullName>
    </submittedName>
</protein>
<evidence type="ECO:0000313" key="2">
    <source>
        <dbReference type="Proteomes" id="UP001050975"/>
    </source>
</evidence>
<dbReference type="Proteomes" id="UP001050975">
    <property type="component" value="Unassembled WGS sequence"/>
</dbReference>
<evidence type="ECO:0000313" key="1">
    <source>
        <dbReference type="EMBL" id="GET38206.1"/>
    </source>
</evidence>